<name>A0A4S3JBQ9_9EURO</name>
<protein>
    <submittedName>
        <fullName evidence="1">Uncharacterized protein</fullName>
    </submittedName>
</protein>
<dbReference type="EMBL" id="SOSA01000514">
    <property type="protein sequence ID" value="THC90501.1"/>
    <property type="molecule type" value="Genomic_DNA"/>
</dbReference>
<organism evidence="1 2">
    <name type="scientific">Aspergillus tanneri</name>
    <dbReference type="NCBI Taxonomy" id="1220188"/>
    <lineage>
        <taxon>Eukaryota</taxon>
        <taxon>Fungi</taxon>
        <taxon>Dikarya</taxon>
        <taxon>Ascomycota</taxon>
        <taxon>Pezizomycotina</taxon>
        <taxon>Eurotiomycetes</taxon>
        <taxon>Eurotiomycetidae</taxon>
        <taxon>Eurotiales</taxon>
        <taxon>Aspergillaceae</taxon>
        <taxon>Aspergillus</taxon>
        <taxon>Aspergillus subgen. Circumdati</taxon>
    </lineage>
</organism>
<gene>
    <name evidence="1" type="ORF">EYZ11_010047</name>
</gene>
<dbReference type="AlphaFoldDB" id="A0A4S3JBQ9"/>
<reference evidence="1 2" key="1">
    <citation type="submission" date="2019-03" db="EMBL/GenBank/DDBJ databases">
        <title>The genome sequence of a newly discovered highly antifungal drug resistant Aspergillus species, Aspergillus tanneri NIH 1004.</title>
        <authorList>
            <person name="Mounaud S."/>
            <person name="Singh I."/>
            <person name="Joardar V."/>
            <person name="Pakala S."/>
            <person name="Pakala S."/>
            <person name="Venepally P."/>
            <person name="Hoover J."/>
            <person name="Nierman W."/>
            <person name="Chung J."/>
            <person name="Losada L."/>
        </authorList>
    </citation>
    <scope>NUCLEOTIDE SEQUENCE [LARGE SCALE GENOMIC DNA]</scope>
    <source>
        <strain evidence="1 2">NIH1004</strain>
    </source>
</reference>
<keyword evidence="2" id="KW-1185">Reference proteome</keyword>
<evidence type="ECO:0000313" key="1">
    <source>
        <dbReference type="EMBL" id="THC90501.1"/>
    </source>
</evidence>
<dbReference type="VEuPathDB" id="FungiDB:EYZ11_010047"/>
<dbReference type="Proteomes" id="UP000308092">
    <property type="component" value="Unassembled WGS sequence"/>
</dbReference>
<sequence length="49" mass="5375">MAGYATYQAPEESVGSTTKFTPSTCNLVLWPDTRESPWMAPPGTLRRAT</sequence>
<proteinExistence type="predicted"/>
<accession>A0A4S3JBQ9</accession>
<evidence type="ECO:0000313" key="2">
    <source>
        <dbReference type="Proteomes" id="UP000308092"/>
    </source>
</evidence>
<comment type="caution">
    <text evidence="1">The sequence shown here is derived from an EMBL/GenBank/DDBJ whole genome shotgun (WGS) entry which is preliminary data.</text>
</comment>